<evidence type="ECO:0000259" key="1">
    <source>
        <dbReference type="Pfam" id="PF00483"/>
    </source>
</evidence>
<evidence type="ECO:0000313" key="2">
    <source>
        <dbReference type="EMBL" id="TXJ62245.1"/>
    </source>
</evidence>
<dbReference type="PANTHER" id="PTHR42883">
    <property type="entry name" value="GLUCOSE-1-PHOSPHATE THYMIDYLTRANSFERASE"/>
    <property type="match status" value="1"/>
</dbReference>
<dbReference type="InterPro" id="IPR029044">
    <property type="entry name" value="Nucleotide-diphossugar_trans"/>
</dbReference>
<sequence length="240" mass="27265">MKYAIIAAGEGSRLASEGIKQPKPLVKINGEVLIDRLIRIFGNNGATDIHIICNSEMKDVSNHLQQLKQRLMEELHVPIHYIIKSTPSSMHSFHELSKFLNNDPFILTTVDTIFDENEFASYVSTFKQACNEGVDALMGVTTFIDDEKPLYVEVEEDNKIKGFFDTQENNCEYVSAGVYGLTPQTIETLIRCIESGNSRMRNFQRALLQDGWNVRAYPFSKVLDIDHANDIIKAEKFLKK</sequence>
<protein>
    <submittedName>
        <fullName evidence="2">NDP-sugar synthase</fullName>
    </submittedName>
</protein>
<dbReference type="RefSeq" id="WP_147785569.1">
    <property type="nucleotide sequence ID" value="NZ_SDIK01000036.1"/>
</dbReference>
<keyword evidence="3" id="KW-1185">Reference proteome</keyword>
<reference evidence="3" key="1">
    <citation type="submission" date="2019-05" db="EMBL/GenBank/DDBJ databases">
        <title>Prevotella brunnea sp. nov., isolated from a wound of a patient.</title>
        <authorList>
            <person name="Buhl M."/>
        </authorList>
    </citation>
    <scope>NUCLEOTIDE SEQUENCE [LARGE SCALE GENOMIC DNA]</scope>
    <source>
        <strain evidence="3">A2672</strain>
    </source>
</reference>
<dbReference type="OrthoDB" id="9784180at2"/>
<dbReference type="Proteomes" id="UP000321612">
    <property type="component" value="Unassembled WGS sequence"/>
</dbReference>
<dbReference type="InterPro" id="IPR005835">
    <property type="entry name" value="NTP_transferase_dom"/>
</dbReference>
<dbReference type="SUPFAM" id="SSF53448">
    <property type="entry name" value="Nucleotide-diphospho-sugar transferases"/>
    <property type="match status" value="1"/>
</dbReference>
<feature type="domain" description="Nucleotidyl transferase" evidence="1">
    <location>
        <begin position="5"/>
        <end position="239"/>
    </location>
</feature>
<dbReference type="AlphaFoldDB" id="A0A5C8GJU5"/>
<name>A0A5C8GJU5_9BACT</name>
<dbReference type="PANTHER" id="PTHR42883:SF2">
    <property type="entry name" value="THYMIDYLYLTRANSFERASE"/>
    <property type="match status" value="1"/>
</dbReference>
<dbReference type="Gene3D" id="3.90.550.10">
    <property type="entry name" value="Spore Coat Polysaccharide Biosynthesis Protein SpsA, Chain A"/>
    <property type="match status" value="1"/>
</dbReference>
<organism evidence="2 3">
    <name type="scientific">Prevotella brunnea</name>
    <dbReference type="NCBI Taxonomy" id="2508867"/>
    <lineage>
        <taxon>Bacteria</taxon>
        <taxon>Pseudomonadati</taxon>
        <taxon>Bacteroidota</taxon>
        <taxon>Bacteroidia</taxon>
        <taxon>Bacteroidales</taxon>
        <taxon>Prevotellaceae</taxon>
        <taxon>Prevotella</taxon>
    </lineage>
</organism>
<comment type="caution">
    <text evidence="2">The sequence shown here is derived from an EMBL/GenBank/DDBJ whole genome shotgun (WGS) entry which is preliminary data.</text>
</comment>
<proteinExistence type="predicted"/>
<dbReference type="Pfam" id="PF00483">
    <property type="entry name" value="NTP_transferase"/>
    <property type="match status" value="1"/>
</dbReference>
<dbReference type="EMBL" id="SDIK01000036">
    <property type="protein sequence ID" value="TXJ62245.1"/>
    <property type="molecule type" value="Genomic_DNA"/>
</dbReference>
<gene>
    <name evidence="2" type="ORF">ETF27_05560</name>
</gene>
<evidence type="ECO:0000313" key="3">
    <source>
        <dbReference type="Proteomes" id="UP000321612"/>
    </source>
</evidence>
<accession>A0A5C8GJU5</accession>